<dbReference type="Gene3D" id="1.10.10.10">
    <property type="entry name" value="Winged helix-like DNA-binding domain superfamily/Winged helix DNA-binding domain"/>
    <property type="match status" value="1"/>
</dbReference>
<dbReference type="GO" id="GO:0003700">
    <property type="term" value="F:DNA-binding transcription factor activity"/>
    <property type="evidence" value="ECO:0007669"/>
    <property type="project" value="InterPro"/>
</dbReference>
<dbReference type="InterPro" id="IPR011711">
    <property type="entry name" value="GntR_C"/>
</dbReference>
<dbReference type="SUPFAM" id="SSF48008">
    <property type="entry name" value="GntR ligand-binding domain-like"/>
    <property type="match status" value="1"/>
</dbReference>
<dbReference type="Pfam" id="PF00392">
    <property type="entry name" value="GntR"/>
    <property type="match status" value="1"/>
</dbReference>
<dbReference type="PANTHER" id="PTHR43537:SF24">
    <property type="entry name" value="GLUCONATE OPERON TRANSCRIPTIONAL REPRESSOR"/>
    <property type="match status" value="1"/>
</dbReference>
<reference evidence="5" key="1">
    <citation type="journal article" date="2015" name="Nature">
        <title>Complex archaea that bridge the gap between prokaryotes and eukaryotes.</title>
        <authorList>
            <person name="Spang A."/>
            <person name="Saw J.H."/>
            <person name="Jorgensen S.L."/>
            <person name="Zaremba-Niedzwiedzka K."/>
            <person name="Martijn J."/>
            <person name="Lind A.E."/>
            <person name="van Eijk R."/>
            <person name="Schleper C."/>
            <person name="Guy L."/>
            <person name="Ettema T.J."/>
        </authorList>
    </citation>
    <scope>NUCLEOTIDE SEQUENCE</scope>
</reference>
<keyword evidence="3" id="KW-0804">Transcription</keyword>
<evidence type="ECO:0000256" key="3">
    <source>
        <dbReference type="ARBA" id="ARBA00023163"/>
    </source>
</evidence>
<dbReference type="InterPro" id="IPR036388">
    <property type="entry name" value="WH-like_DNA-bd_sf"/>
</dbReference>
<evidence type="ECO:0000256" key="2">
    <source>
        <dbReference type="ARBA" id="ARBA00023125"/>
    </source>
</evidence>
<dbReference type="InterPro" id="IPR008920">
    <property type="entry name" value="TF_FadR/GntR_C"/>
</dbReference>
<sequence length="218" mass="25355">MAKSLLREKIYQTIRDDITYGKFAPGERLVEDRLVEEFKASRSPIREALRQLESEGLITFERNKGITIARLSIKQVDEIYTLRCLLESGAACLTAESITKKDVAHLRDLQEKLRVAVKNMDLRDWLHNNALFHNFLCEHCGNSNLIQVLDNLKRRVYRYHYITVSVPGHFETYLGHHEGMLQACEKNDGEMAEKYMKLHLKTVKDVLINHLNKITPNY</sequence>
<evidence type="ECO:0000313" key="5">
    <source>
        <dbReference type="EMBL" id="KKL19987.1"/>
    </source>
</evidence>
<dbReference type="Gene3D" id="1.20.120.530">
    <property type="entry name" value="GntR ligand-binding domain-like"/>
    <property type="match status" value="1"/>
</dbReference>
<evidence type="ECO:0000256" key="1">
    <source>
        <dbReference type="ARBA" id="ARBA00023015"/>
    </source>
</evidence>
<dbReference type="SMART" id="SM00895">
    <property type="entry name" value="FCD"/>
    <property type="match status" value="1"/>
</dbReference>
<feature type="domain" description="HTH gntR-type" evidence="4">
    <location>
        <begin position="4"/>
        <end position="71"/>
    </location>
</feature>
<dbReference type="Pfam" id="PF07729">
    <property type="entry name" value="FCD"/>
    <property type="match status" value="1"/>
</dbReference>
<dbReference type="PANTHER" id="PTHR43537">
    <property type="entry name" value="TRANSCRIPTIONAL REGULATOR, GNTR FAMILY"/>
    <property type="match status" value="1"/>
</dbReference>
<name>A0A0F9C184_9ZZZZ</name>
<proteinExistence type="predicted"/>
<dbReference type="SUPFAM" id="SSF46785">
    <property type="entry name" value="Winged helix' DNA-binding domain"/>
    <property type="match status" value="1"/>
</dbReference>
<keyword evidence="1" id="KW-0805">Transcription regulation</keyword>
<gene>
    <name evidence="5" type="ORF">LCGC14_2459970</name>
</gene>
<comment type="caution">
    <text evidence="5">The sequence shown here is derived from an EMBL/GenBank/DDBJ whole genome shotgun (WGS) entry which is preliminary data.</text>
</comment>
<keyword evidence="2" id="KW-0238">DNA-binding</keyword>
<dbReference type="PRINTS" id="PR00035">
    <property type="entry name" value="HTHGNTR"/>
</dbReference>
<accession>A0A0F9C184</accession>
<dbReference type="CDD" id="cd07377">
    <property type="entry name" value="WHTH_GntR"/>
    <property type="match status" value="1"/>
</dbReference>
<dbReference type="SMART" id="SM00345">
    <property type="entry name" value="HTH_GNTR"/>
    <property type="match status" value="1"/>
</dbReference>
<organism evidence="5">
    <name type="scientific">marine sediment metagenome</name>
    <dbReference type="NCBI Taxonomy" id="412755"/>
    <lineage>
        <taxon>unclassified sequences</taxon>
        <taxon>metagenomes</taxon>
        <taxon>ecological metagenomes</taxon>
    </lineage>
</organism>
<dbReference type="GO" id="GO:0003677">
    <property type="term" value="F:DNA binding"/>
    <property type="evidence" value="ECO:0007669"/>
    <property type="project" value="UniProtKB-KW"/>
</dbReference>
<protein>
    <recommendedName>
        <fullName evidence="4">HTH gntR-type domain-containing protein</fullName>
    </recommendedName>
</protein>
<dbReference type="AlphaFoldDB" id="A0A0F9C184"/>
<dbReference type="PROSITE" id="PS50949">
    <property type="entry name" value="HTH_GNTR"/>
    <property type="match status" value="1"/>
</dbReference>
<dbReference type="EMBL" id="LAZR01038278">
    <property type="protein sequence ID" value="KKL19987.1"/>
    <property type="molecule type" value="Genomic_DNA"/>
</dbReference>
<dbReference type="InterPro" id="IPR000524">
    <property type="entry name" value="Tscrpt_reg_HTH_GntR"/>
</dbReference>
<dbReference type="InterPro" id="IPR036390">
    <property type="entry name" value="WH_DNA-bd_sf"/>
</dbReference>
<evidence type="ECO:0000259" key="4">
    <source>
        <dbReference type="PROSITE" id="PS50949"/>
    </source>
</evidence>